<dbReference type="GO" id="GO:0016301">
    <property type="term" value="F:kinase activity"/>
    <property type="evidence" value="ECO:0007669"/>
    <property type="project" value="UniProtKB-KW"/>
</dbReference>
<evidence type="ECO:0000313" key="3">
    <source>
        <dbReference type="EMBL" id="CUG93811.1"/>
    </source>
</evidence>
<dbReference type="PANTHER" id="PTHR13318:SF95">
    <property type="entry name" value="F-BOX PROTEIN YLR352W"/>
    <property type="match status" value="1"/>
</dbReference>
<keyword evidence="3" id="KW-0418">Kinase</keyword>
<dbReference type="InterPro" id="IPR006553">
    <property type="entry name" value="Leu-rich_rpt_Cys-con_subtyp"/>
</dbReference>
<dbReference type="Pfam" id="PF25013">
    <property type="entry name" value="LRR_Zer-1"/>
    <property type="match status" value="1"/>
</dbReference>
<keyword evidence="3" id="KW-0675">Receptor</keyword>
<dbReference type="GO" id="GO:0019005">
    <property type="term" value="C:SCF ubiquitin ligase complex"/>
    <property type="evidence" value="ECO:0007669"/>
    <property type="project" value="TreeGrafter"/>
</dbReference>
<organism evidence="3 4">
    <name type="scientific">Bodo saltans</name>
    <name type="common">Flagellated protozoan</name>
    <dbReference type="NCBI Taxonomy" id="75058"/>
    <lineage>
        <taxon>Eukaryota</taxon>
        <taxon>Discoba</taxon>
        <taxon>Euglenozoa</taxon>
        <taxon>Kinetoplastea</taxon>
        <taxon>Metakinetoplastina</taxon>
        <taxon>Eubodonida</taxon>
        <taxon>Bodonidae</taxon>
        <taxon>Bodo</taxon>
    </lineage>
</organism>
<dbReference type="VEuPathDB" id="TriTrypDB:BSAL_44895"/>
<reference evidence="4" key="1">
    <citation type="submission" date="2015-09" db="EMBL/GenBank/DDBJ databases">
        <authorList>
            <consortium name="Pathogen Informatics"/>
        </authorList>
    </citation>
    <scope>NUCLEOTIDE SEQUENCE [LARGE SCALE GENOMIC DNA]</scope>
    <source>
        <strain evidence="4">Lake Konstanz</strain>
    </source>
</reference>
<dbReference type="AlphaFoldDB" id="A0A0S4JWK9"/>
<keyword evidence="4" id="KW-1185">Reference proteome</keyword>
<feature type="compositionally biased region" description="Basic residues" evidence="1">
    <location>
        <begin position="1"/>
        <end position="15"/>
    </location>
</feature>
<dbReference type="InterPro" id="IPR032675">
    <property type="entry name" value="LRR_dom_sf"/>
</dbReference>
<dbReference type="InterPro" id="IPR056845">
    <property type="entry name" value="LRR_Zer-1"/>
</dbReference>
<evidence type="ECO:0000256" key="1">
    <source>
        <dbReference type="SAM" id="MobiDB-lite"/>
    </source>
</evidence>
<sequence length="201" mass="22241">MSPKVHSRPKRKRNGSAHPLPVDNPFHRITCLRTIASPRRQLCLCRSRQSTDAGLVRVSSLQRLRHLVLECCCKITDAGLVSIAGLQQLRHLDLTYCYRITDAGVVSIASLQQLRYLILGRCNKITDAGHASIALLQQLQHLDLAFCRNFTGAGLVVLPHCSTLASAKQQPRMSVLFMLPRCRSFVTLTSATAAGSRMRAL</sequence>
<keyword evidence="3" id="KW-0808">Transferase</keyword>
<dbReference type="SMART" id="SM00367">
    <property type="entry name" value="LRR_CC"/>
    <property type="match status" value="4"/>
</dbReference>
<name>A0A0S4JWK9_BODSA</name>
<accession>A0A0S4JWK9</accession>
<feature type="domain" description="Zer-1-like leucine-rich repeats region" evidence="2">
    <location>
        <begin position="84"/>
        <end position="149"/>
    </location>
</feature>
<dbReference type="GO" id="GO:0031146">
    <property type="term" value="P:SCF-dependent proteasomal ubiquitin-dependent protein catabolic process"/>
    <property type="evidence" value="ECO:0007669"/>
    <property type="project" value="TreeGrafter"/>
</dbReference>
<dbReference type="EMBL" id="CYKH01002196">
    <property type="protein sequence ID" value="CUG93811.1"/>
    <property type="molecule type" value="Genomic_DNA"/>
</dbReference>
<dbReference type="SUPFAM" id="SSF52047">
    <property type="entry name" value="RNI-like"/>
    <property type="match status" value="1"/>
</dbReference>
<dbReference type="OrthoDB" id="3219396at2759"/>
<protein>
    <submittedName>
        <fullName evidence="3">Receptor-type protein kinase, putative</fullName>
    </submittedName>
</protein>
<dbReference type="PANTHER" id="PTHR13318">
    <property type="entry name" value="PARTNER OF PAIRED, ISOFORM B-RELATED"/>
    <property type="match status" value="1"/>
</dbReference>
<dbReference type="Proteomes" id="UP000051952">
    <property type="component" value="Unassembled WGS sequence"/>
</dbReference>
<evidence type="ECO:0000259" key="2">
    <source>
        <dbReference type="Pfam" id="PF25013"/>
    </source>
</evidence>
<feature type="region of interest" description="Disordered" evidence="1">
    <location>
        <begin position="1"/>
        <end position="21"/>
    </location>
</feature>
<evidence type="ECO:0000313" key="4">
    <source>
        <dbReference type="Proteomes" id="UP000051952"/>
    </source>
</evidence>
<dbReference type="Gene3D" id="3.80.10.10">
    <property type="entry name" value="Ribonuclease Inhibitor"/>
    <property type="match status" value="2"/>
</dbReference>
<gene>
    <name evidence="3" type="ORF">BSAL_44895</name>
</gene>
<proteinExistence type="predicted"/>